<name>A0A9N9Z883_9HYPO</name>
<feature type="active site" description="Charge relay system" evidence="5">
    <location>
        <position position="199"/>
    </location>
</feature>
<feature type="active site" description="Charge relay system" evidence="5">
    <location>
        <position position="123"/>
    </location>
</feature>
<organism evidence="7 8">
    <name type="scientific">Clonostachys solani</name>
    <dbReference type="NCBI Taxonomy" id="160281"/>
    <lineage>
        <taxon>Eukaryota</taxon>
        <taxon>Fungi</taxon>
        <taxon>Dikarya</taxon>
        <taxon>Ascomycota</taxon>
        <taxon>Pezizomycotina</taxon>
        <taxon>Sordariomycetes</taxon>
        <taxon>Hypocreomycetidae</taxon>
        <taxon>Hypocreales</taxon>
        <taxon>Bionectriaceae</taxon>
        <taxon>Clonostachys</taxon>
    </lineage>
</organism>
<dbReference type="InterPro" id="IPR023631">
    <property type="entry name" value="Amidase_dom"/>
</dbReference>
<dbReference type="PROSITE" id="PS00571">
    <property type="entry name" value="AMIDASES"/>
    <property type="match status" value="1"/>
</dbReference>
<dbReference type="SUPFAM" id="SSF75304">
    <property type="entry name" value="Amidase signature (AS) enzymes"/>
    <property type="match status" value="1"/>
</dbReference>
<evidence type="ECO:0000256" key="2">
    <source>
        <dbReference type="ARBA" id="ARBA00009199"/>
    </source>
</evidence>
<dbReference type="EC" id="3.5.1.4" evidence="3"/>
<sequence length="537" mass="59416">MGSPVLIEKALKIRDASIDSVLPGVTLPDPLPQNVQGIPDTILNPEELQITGYDTLQLVKKLASRELSCESVTKAFLKRAALAQKTVNCITELLPEHAIKRAKYLDSLPHPTGPLHGLPISIKEQFGFEGKINNNAFVVNCDRQQIPACTLNTVLEDHCGAIIFARTCQPQSVMHLETNNNIYGRTVNPYNRKLTAGGSSGGEGALVGFRGSPLGMGGDIGGSIRVPAANCGIYGFKPTPFRVGNPGGMGLIVGQEGIIGCIGPLAPSLSGIELFMKAYLGTEPWIKESYLTPLPWRQIQLPKKLKIGVMWSDGIVKPHPPITRALSLLVNSLKSNPAFEIVDWEPIDHDKCWDITCALYWEDGGRRLQEVLRSGDEEPLELTKWLLEQPTMKPRTLEEVWALKAARNSYRAMYNQHWLNTGREDSHPVDAILSPVGPGCAPPHDQSKYWNYTSQWNLLEYPSISFPVTKVDSSLDVRDSSYRPISKADEFNHGLYPGPEAYEDAPVSLQLITRRYEDEKCIEILKQIEAATHDLRN</sequence>
<dbReference type="AlphaFoldDB" id="A0A9N9Z883"/>
<evidence type="ECO:0000256" key="5">
    <source>
        <dbReference type="PIRSR" id="PIRSR001221-1"/>
    </source>
</evidence>
<dbReference type="InterPro" id="IPR020556">
    <property type="entry name" value="Amidase_CS"/>
</dbReference>
<evidence type="ECO:0000259" key="6">
    <source>
        <dbReference type="Pfam" id="PF01425"/>
    </source>
</evidence>
<dbReference type="Proteomes" id="UP000775872">
    <property type="component" value="Unassembled WGS sequence"/>
</dbReference>
<dbReference type="Gene3D" id="3.90.1300.10">
    <property type="entry name" value="Amidase signature (AS) domain"/>
    <property type="match status" value="1"/>
</dbReference>
<keyword evidence="8" id="KW-1185">Reference proteome</keyword>
<dbReference type="PIRSF" id="PIRSF001221">
    <property type="entry name" value="Amidase_fungi"/>
    <property type="match status" value="1"/>
</dbReference>
<comment type="catalytic activity">
    <reaction evidence="1">
        <text>a monocarboxylic acid amide + H2O = a monocarboxylate + NH4(+)</text>
        <dbReference type="Rhea" id="RHEA:12020"/>
        <dbReference type="ChEBI" id="CHEBI:15377"/>
        <dbReference type="ChEBI" id="CHEBI:28938"/>
        <dbReference type="ChEBI" id="CHEBI:35757"/>
        <dbReference type="ChEBI" id="CHEBI:83628"/>
        <dbReference type="EC" id="3.5.1.4"/>
    </reaction>
</comment>
<evidence type="ECO:0000256" key="1">
    <source>
        <dbReference type="ARBA" id="ARBA00001311"/>
    </source>
</evidence>
<gene>
    <name evidence="7" type="ORF">CSOL1703_00014608</name>
</gene>
<comment type="similarity">
    <text evidence="2">Belongs to the amidase family.</text>
</comment>
<dbReference type="Pfam" id="PF01425">
    <property type="entry name" value="Amidase"/>
    <property type="match status" value="1"/>
</dbReference>
<dbReference type="GO" id="GO:0004040">
    <property type="term" value="F:amidase activity"/>
    <property type="evidence" value="ECO:0007669"/>
    <property type="project" value="UniProtKB-EC"/>
</dbReference>
<evidence type="ECO:0000256" key="3">
    <source>
        <dbReference type="ARBA" id="ARBA00012922"/>
    </source>
</evidence>
<reference evidence="7 8" key="2">
    <citation type="submission" date="2021-10" db="EMBL/GenBank/DDBJ databases">
        <authorList>
            <person name="Piombo E."/>
        </authorList>
    </citation>
    <scope>NUCLEOTIDE SEQUENCE [LARGE SCALE GENOMIC DNA]</scope>
</reference>
<evidence type="ECO:0000313" key="7">
    <source>
        <dbReference type="EMBL" id="CAH0051287.1"/>
    </source>
</evidence>
<feature type="active site" description="Acyl-ester intermediate" evidence="5">
    <location>
        <position position="223"/>
    </location>
</feature>
<proteinExistence type="inferred from homology"/>
<keyword evidence="4" id="KW-0378">Hydrolase</keyword>
<evidence type="ECO:0000256" key="4">
    <source>
        <dbReference type="ARBA" id="ARBA00022801"/>
    </source>
</evidence>
<accession>A0A9N9Z883</accession>
<dbReference type="OrthoDB" id="6428749at2759"/>
<comment type="caution">
    <text evidence="7">The sequence shown here is derived from an EMBL/GenBank/DDBJ whole genome shotgun (WGS) entry which is preliminary data.</text>
</comment>
<reference evidence="8" key="1">
    <citation type="submission" date="2019-06" db="EMBL/GenBank/DDBJ databases">
        <authorList>
            <person name="Broberg M."/>
        </authorList>
    </citation>
    <scope>NUCLEOTIDE SEQUENCE [LARGE SCALE GENOMIC DNA]</scope>
</reference>
<dbReference type="PANTHER" id="PTHR46072">
    <property type="entry name" value="AMIDASE-RELATED-RELATED"/>
    <property type="match status" value="1"/>
</dbReference>
<protein>
    <recommendedName>
        <fullName evidence="3">amidase</fullName>
        <ecNumber evidence="3">3.5.1.4</ecNumber>
    </recommendedName>
</protein>
<feature type="domain" description="Amidase" evidence="6">
    <location>
        <begin position="72"/>
        <end position="521"/>
    </location>
</feature>
<dbReference type="InterPro" id="IPR036928">
    <property type="entry name" value="AS_sf"/>
</dbReference>
<dbReference type="EMBL" id="CABFOC020000040">
    <property type="protein sequence ID" value="CAH0051287.1"/>
    <property type="molecule type" value="Genomic_DNA"/>
</dbReference>
<evidence type="ECO:0000313" key="8">
    <source>
        <dbReference type="Proteomes" id="UP000775872"/>
    </source>
</evidence>
<dbReference type="PANTHER" id="PTHR46072:SF4">
    <property type="entry name" value="AMIDASE C550.07-RELATED"/>
    <property type="match status" value="1"/>
</dbReference>